<dbReference type="InterPro" id="IPR023214">
    <property type="entry name" value="HAD_sf"/>
</dbReference>
<reference evidence="3 4" key="1">
    <citation type="submission" date="2020-10" db="EMBL/GenBank/DDBJ databases">
        <title>Sequencing the genomes of 1000 actinobacteria strains.</title>
        <authorList>
            <person name="Klenk H.-P."/>
        </authorList>
    </citation>
    <scope>NUCLEOTIDE SEQUENCE [LARGE SCALE GENOMIC DNA]</scope>
    <source>
        <strain evidence="3 4">DSM 15474</strain>
    </source>
</reference>
<organism evidence="3 4">
    <name type="scientific">Nesterenkonia halotolerans</name>
    <dbReference type="NCBI Taxonomy" id="225325"/>
    <lineage>
        <taxon>Bacteria</taxon>
        <taxon>Bacillati</taxon>
        <taxon>Actinomycetota</taxon>
        <taxon>Actinomycetes</taxon>
        <taxon>Micrococcales</taxon>
        <taxon>Micrococcaceae</taxon>
        <taxon>Nesterenkonia</taxon>
    </lineage>
</organism>
<dbReference type="PRINTS" id="PR00413">
    <property type="entry name" value="HADHALOGNASE"/>
</dbReference>
<dbReference type="EC" id="3.8.1.2" evidence="3"/>
<gene>
    <name evidence="3" type="ORF">H4W26_002381</name>
</gene>
<comment type="similarity">
    <text evidence="1">Belongs to the HAD-like hydrolase superfamily. S-2-haloalkanoic acid dehalogenase family.</text>
</comment>
<dbReference type="GO" id="GO:0018784">
    <property type="term" value="F:(S)-2-haloacid dehalogenase activity"/>
    <property type="evidence" value="ECO:0007669"/>
    <property type="project" value="UniProtKB-EC"/>
</dbReference>
<comment type="caution">
    <text evidence="3">The sequence shown here is derived from an EMBL/GenBank/DDBJ whole genome shotgun (WGS) entry which is preliminary data.</text>
</comment>
<dbReference type="InterPro" id="IPR051540">
    <property type="entry name" value="S-2-haloacid_dehalogenase"/>
</dbReference>
<dbReference type="Gene3D" id="1.10.150.240">
    <property type="entry name" value="Putative phosphatase, domain 2"/>
    <property type="match status" value="1"/>
</dbReference>
<sequence length="225" mass="24427">MSSTPAVIIFDVNETLSDMSTLAGTFEECGMPAALARPWFAELLRDGFALTATGENPGFADLAADTLRRLHAEYSETSDPEQAVEKILGVFKNLEMHADAAPGIRSLARLAQLVTLSNGATAVADSLLSRSGVRDQFSQVLSVEDALLWKPARQAYDYAAQSLDRPVEQLMLVAVHPWDIHGAHAAGLRTAWINRRRASYPSYFAAPDVEAADLVELAEKLQLNS</sequence>
<dbReference type="SFLD" id="SFLDG01129">
    <property type="entry name" value="C1.5:_HAD__Beta-PGM__Phosphata"/>
    <property type="match status" value="1"/>
</dbReference>
<evidence type="ECO:0000313" key="4">
    <source>
        <dbReference type="Proteomes" id="UP000636579"/>
    </source>
</evidence>
<dbReference type="SUPFAM" id="SSF56784">
    <property type="entry name" value="HAD-like"/>
    <property type="match status" value="1"/>
</dbReference>
<keyword evidence="4" id="KW-1185">Reference proteome</keyword>
<evidence type="ECO:0000256" key="2">
    <source>
        <dbReference type="ARBA" id="ARBA00022801"/>
    </source>
</evidence>
<dbReference type="RefSeq" id="WP_192592408.1">
    <property type="nucleotide sequence ID" value="NZ_JADBEE010000002.1"/>
</dbReference>
<dbReference type="PANTHER" id="PTHR43316">
    <property type="entry name" value="HYDROLASE, HALOACID DELAHOGENASE-RELATED"/>
    <property type="match status" value="1"/>
</dbReference>
<evidence type="ECO:0000256" key="1">
    <source>
        <dbReference type="ARBA" id="ARBA00008106"/>
    </source>
</evidence>
<dbReference type="NCBIfam" id="TIGR01428">
    <property type="entry name" value="HAD_type_II"/>
    <property type="match status" value="1"/>
</dbReference>
<dbReference type="Proteomes" id="UP000636579">
    <property type="component" value="Unassembled WGS sequence"/>
</dbReference>
<dbReference type="InterPro" id="IPR006439">
    <property type="entry name" value="HAD-SF_hydro_IA"/>
</dbReference>
<dbReference type="Gene3D" id="3.40.50.1000">
    <property type="entry name" value="HAD superfamily/HAD-like"/>
    <property type="match status" value="1"/>
</dbReference>
<dbReference type="InterPro" id="IPR036412">
    <property type="entry name" value="HAD-like_sf"/>
</dbReference>
<dbReference type="InterPro" id="IPR006328">
    <property type="entry name" value="2-HAD"/>
</dbReference>
<dbReference type="Pfam" id="PF00702">
    <property type="entry name" value="Hydrolase"/>
    <property type="match status" value="1"/>
</dbReference>
<dbReference type="EMBL" id="JADBEE010000002">
    <property type="protein sequence ID" value="MBE1515589.1"/>
    <property type="molecule type" value="Genomic_DNA"/>
</dbReference>
<name>A0ABR9J9C2_9MICC</name>
<evidence type="ECO:0000313" key="3">
    <source>
        <dbReference type="EMBL" id="MBE1515589.1"/>
    </source>
</evidence>
<protein>
    <submittedName>
        <fullName evidence="3">2-haloacid dehalogenase</fullName>
        <ecNumber evidence="3">3.8.1.2</ecNumber>
    </submittedName>
</protein>
<dbReference type="PANTHER" id="PTHR43316:SF3">
    <property type="entry name" value="HALOACID DEHALOGENASE, TYPE II (AFU_ORTHOLOGUE AFUA_2G07750)-RELATED"/>
    <property type="match status" value="1"/>
</dbReference>
<keyword evidence="2 3" id="KW-0378">Hydrolase</keyword>
<accession>A0ABR9J9C2</accession>
<dbReference type="InterPro" id="IPR023198">
    <property type="entry name" value="PGP-like_dom2"/>
</dbReference>
<dbReference type="NCBIfam" id="TIGR01493">
    <property type="entry name" value="HAD-SF-IA-v2"/>
    <property type="match status" value="1"/>
</dbReference>
<dbReference type="SFLD" id="SFLDS00003">
    <property type="entry name" value="Haloacid_Dehalogenase"/>
    <property type="match status" value="1"/>
</dbReference>
<proteinExistence type="inferred from homology"/>